<name>A0A382K3G7_9ZZZZ</name>
<proteinExistence type="inferred from homology"/>
<protein>
    <recommendedName>
        <fullName evidence="1">Transcriptional regulator MraZ</fullName>
    </recommendedName>
</protein>
<dbReference type="InterPro" id="IPR037914">
    <property type="entry name" value="SpoVT-AbrB_sf"/>
</dbReference>
<evidence type="ECO:0000256" key="2">
    <source>
        <dbReference type="ARBA" id="ARBA00022490"/>
    </source>
</evidence>
<dbReference type="GO" id="GO:0003700">
    <property type="term" value="F:DNA-binding transcription factor activity"/>
    <property type="evidence" value="ECO:0007669"/>
    <property type="project" value="InterPro"/>
</dbReference>
<dbReference type="InterPro" id="IPR003444">
    <property type="entry name" value="MraZ"/>
</dbReference>
<sequence length="146" mass="16807">MAQFLGEHEVPVDDKGRIFVPAEFRKKLPPEANETFVVVRGFDHCLTAYPQHVWEETALKLLRLPRTERKVRGFIRAMLSQAAEVKMDRQGRASVPRKLLAKADIGDQMVVIGALDKLEFWNPKDWYQFLDEADPVMEEVAESLEL</sequence>
<dbReference type="InterPro" id="IPR035644">
    <property type="entry name" value="MraZ_C"/>
</dbReference>
<dbReference type="InterPro" id="IPR020603">
    <property type="entry name" value="MraZ_dom"/>
</dbReference>
<dbReference type="GO" id="GO:0000976">
    <property type="term" value="F:transcription cis-regulatory region binding"/>
    <property type="evidence" value="ECO:0007669"/>
    <property type="project" value="TreeGrafter"/>
</dbReference>
<keyword evidence="2" id="KW-0963">Cytoplasm</keyword>
<dbReference type="AlphaFoldDB" id="A0A382K3G7"/>
<dbReference type="InterPro" id="IPR007159">
    <property type="entry name" value="SpoVT-AbrB_dom"/>
</dbReference>
<dbReference type="EMBL" id="UINC01077845">
    <property type="protein sequence ID" value="SVC18355.1"/>
    <property type="molecule type" value="Genomic_DNA"/>
</dbReference>
<evidence type="ECO:0000256" key="1">
    <source>
        <dbReference type="ARBA" id="ARBA00013860"/>
    </source>
</evidence>
<dbReference type="Gene3D" id="3.40.1550.20">
    <property type="entry name" value="Transcriptional regulator MraZ domain"/>
    <property type="match status" value="1"/>
</dbReference>
<feature type="domain" description="SpoVT-AbrB" evidence="7">
    <location>
        <begin position="82"/>
        <end position="125"/>
    </location>
</feature>
<dbReference type="PANTHER" id="PTHR34701:SF1">
    <property type="entry name" value="TRANSCRIPTIONAL REGULATOR MRAZ"/>
    <property type="match status" value="1"/>
</dbReference>
<dbReference type="GO" id="GO:2000143">
    <property type="term" value="P:negative regulation of DNA-templated transcription initiation"/>
    <property type="evidence" value="ECO:0007669"/>
    <property type="project" value="TreeGrafter"/>
</dbReference>
<dbReference type="InterPro" id="IPR038619">
    <property type="entry name" value="MraZ_sf"/>
</dbReference>
<dbReference type="SUPFAM" id="SSF89447">
    <property type="entry name" value="AbrB/MazE/MraZ-like"/>
    <property type="match status" value="1"/>
</dbReference>
<gene>
    <name evidence="8" type="ORF">METZ01_LOCUS271209</name>
</gene>
<keyword evidence="4" id="KW-0805">Transcription regulation</keyword>
<dbReference type="CDD" id="cd16321">
    <property type="entry name" value="MraZ_C"/>
    <property type="match status" value="1"/>
</dbReference>
<keyword evidence="5" id="KW-0238">DNA-binding</keyword>
<evidence type="ECO:0000259" key="7">
    <source>
        <dbReference type="PROSITE" id="PS51740"/>
    </source>
</evidence>
<organism evidence="8">
    <name type="scientific">marine metagenome</name>
    <dbReference type="NCBI Taxonomy" id="408172"/>
    <lineage>
        <taxon>unclassified sequences</taxon>
        <taxon>metagenomes</taxon>
        <taxon>ecological metagenomes</taxon>
    </lineage>
</organism>
<dbReference type="PROSITE" id="PS51740">
    <property type="entry name" value="SPOVT_ABRB"/>
    <property type="match status" value="2"/>
</dbReference>
<dbReference type="Pfam" id="PF02381">
    <property type="entry name" value="MraZ"/>
    <property type="match status" value="2"/>
</dbReference>
<evidence type="ECO:0000313" key="8">
    <source>
        <dbReference type="EMBL" id="SVC18355.1"/>
    </source>
</evidence>
<dbReference type="InterPro" id="IPR035642">
    <property type="entry name" value="MraZ_N"/>
</dbReference>
<evidence type="ECO:0000256" key="5">
    <source>
        <dbReference type="ARBA" id="ARBA00023125"/>
    </source>
</evidence>
<keyword evidence="6" id="KW-0804">Transcription</keyword>
<feature type="domain" description="SpoVT-AbrB" evidence="7">
    <location>
        <begin position="7"/>
        <end position="53"/>
    </location>
</feature>
<dbReference type="NCBIfam" id="TIGR00242">
    <property type="entry name" value="division/cell wall cluster transcriptional repressor MraZ"/>
    <property type="match status" value="1"/>
</dbReference>
<dbReference type="PANTHER" id="PTHR34701">
    <property type="entry name" value="TRANSCRIPTIONAL REGULATOR MRAZ"/>
    <property type="match status" value="1"/>
</dbReference>
<evidence type="ECO:0000256" key="4">
    <source>
        <dbReference type="ARBA" id="ARBA00023015"/>
    </source>
</evidence>
<dbReference type="HAMAP" id="MF_01008">
    <property type="entry name" value="MraZ"/>
    <property type="match status" value="1"/>
</dbReference>
<evidence type="ECO:0000256" key="3">
    <source>
        <dbReference type="ARBA" id="ARBA00022737"/>
    </source>
</evidence>
<reference evidence="8" key="1">
    <citation type="submission" date="2018-05" db="EMBL/GenBank/DDBJ databases">
        <authorList>
            <person name="Lanie J.A."/>
            <person name="Ng W.-L."/>
            <person name="Kazmierczak K.M."/>
            <person name="Andrzejewski T.M."/>
            <person name="Davidsen T.M."/>
            <person name="Wayne K.J."/>
            <person name="Tettelin H."/>
            <person name="Glass J.I."/>
            <person name="Rusch D."/>
            <person name="Podicherti R."/>
            <person name="Tsui H.-C.T."/>
            <person name="Winkler M.E."/>
        </authorList>
    </citation>
    <scope>NUCLEOTIDE SEQUENCE</scope>
</reference>
<accession>A0A382K3G7</accession>
<evidence type="ECO:0000256" key="6">
    <source>
        <dbReference type="ARBA" id="ARBA00023163"/>
    </source>
</evidence>
<dbReference type="CDD" id="cd16320">
    <property type="entry name" value="MraZ_N"/>
    <property type="match status" value="1"/>
</dbReference>
<keyword evidence="3" id="KW-0677">Repeat</keyword>